<evidence type="ECO:0000256" key="3">
    <source>
        <dbReference type="ARBA" id="ARBA00022759"/>
    </source>
</evidence>
<evidence type="ECO:0000313" key="13">
    <source>
        <dbReference type="Proteomes" id="UP000237271"/>
    </source>
</evidence>
<evidence type="ECO:0000256" key="5">
    <source>
        <dbReference type="ARBA" id="ARBA00022842"/>
    </source>
</evidence>
<keyword evidence="9" id="KW-0233">DNA recombination</keyword>
<dbReference type="SUPFAM" id="SSF53098">
    <property type="entry name" value="Ribonuclease H-like"/>
    <property type="match status" value="1"/>
</dbReference>
<feature type="non-terminal residue" evidence="12">
    <location>
        <position position="438"/>
    </location>
</feature>
<dbReference type="AlphaFoldDB" id="A0A2P4XPG5"/>
<feature type="region of interest" description="Disordered" evidence="10">
    <location>
        <begin position="289"/>
        <end position="319"/>
    </location>
</feature>
<dbReference type="GO" id="GO:0016787">
    <property type="term" value="F:hydrolase activity"/>
    <property type="evidence" value="ECO:0007669"/>
    <property type="project" value="UniProtKB-KW"/>
</dbReference>
<dbReference type="OrthoDB" id="422839at2759"/>
<keyword evidence="3" id="KW-0255">Endonuclease</keyword>
<keyword evidence="8" id="KW-0808">Transferase</keyword>
<dbReference type="GO" id="GO:0003887">
    <property type="term" value="F:DNA-directed DNA polymerase activity"/>
    <property type="evidence" value="ECO:0007669"/>
    <property type="project" value="UniProtKB-KW"/>
</dbReference>
<dbReference type="GO" id="GO:0015074">
    <property type="term" value="P:DNA integration"/>
    <property type="evidence" value="ECO:0007669"/>
    <property type="project" value="UniProtKB-KW"/>
</dbReference>
<sequence length="438" mass="49381">MHPSGVPPHHSVVIEYTFSVEDDETQGNFEIQRLQADNAKEYERLGRIIFKKYGTHAQFTNAYTPQQNGVAERRMRTIMERVRALLLDGKLPKQLWAECVCHVTTLINMTPSSKTDGQTLYELWYNRIPSMQYIKVGYVHITEQSRDKLDARARLCMYLGVPDHKKGYRLMDINTHVIVYSRDVIFKEDEFPPLTGLTSTPEPTQPMRRQPPAATPTPVSVPTAPAIALAPESELEDEPVSESVATRISPSHWPDVYTRAYPTHARQPPAATPTPVSVPTAPAIALAPESELEDEPVSESVATPSPTSTPAMRTTPSTANKRVLPSLREAIDRTAIHYSFRTETDSDPPHNSAPKRPRLTAEATEKCLNSEKACDVTLNSEEDIHEQEQRQHLLYTLLAIRYVSEPTTYRDAMKSSHANQWHLAAKSEYKSLMDNNTW</sequence>
<proteinExistence type="predicted"/>
<evidence type="ECO:0000256" key="4">
    <source>
        <dbReference type="ARBA" id="ARBA00022801"/>
    </source>
</evidence>
<accession>A0A2P4XPG5</accession>
<name>A0A2P4XPG5_9STRA</name>
<evidence type="ECO:0000256" key="7">
    <source>
        <dbReference type="ARBA" id="ARBA00022918"/>
    </source>
</evidence>
<evidence type="ECO:0000256" key="2">
    <source>
        <dbReference type="ARBA" id="ARBA00022723"/>
    </source>
</evidence>
<dbReference type="InterPro" id="IPR057670">
    <property type="entry name" value="SH3_retrovirus"/>
</dbReference>
<keyword evidence="4" id="KW-0378">Hydrolase</keyword>
<keyword evidence="1" id="KW-0540">Nuclease</keyword>
<dbReference type="GO" id="GO:0046872">
    <property type="term" value="F:metal ion binding"/>
    <property type="evidence" value="ECO:0007669"/>
    <property type="project" value="UniProtKB-KW"/>
</dbReference>
<keyword evidence="2" id="KW-0479">Metal-binding</keyword>
<keyword evidence="13" id="KW-1185">Reference proteome</keyword>
<dbReference type="Gene3D" id="3.30.420.10">
    <property type="entry name" value="Ribonuclease H-like superfamily/Ribonuclease H"/>
    <property type="match status" value="1"/>
</dbReference>
<dbReference type="GO" id="GO:0003676">
    <property type="term" value="F:nucleic acid binding"/>
    <property type="evidence" value="ECO:0007669"/>
    <property type="project" value="InterPro"/>
</dbReference>
<dbReference type="Pfam" id="PF25597">
    <property type="entry name" value="SH3_retrovirus"/>
    <property type="match status" value="1"/>
</dbReference>
<dbReference type="InterPro" id="IPR001584">
    <property type="entry name" value="Integrase_cat-core"/>
</dbReference>
<dbReference type="GO" id="GO:0004519">
    <property type="term" value="F:endonuclease activity"/>
    <property type="evidence" value="ECO:0007669"/>
    <property type="project" value="UniProtKB-KW"/>
</dbReference>
<dbReference type="GO" id="GO:0006310">
    <property type="term" value="P:DNA recombination"/>
    <property type="evidence" value="ECO:0007669"/>
    <property type="project" value="UniProtKB-KW"/>
</dbReference>
<reference evidence="12 13" key="1">
    <citation type="journal article" date="2017" name="Genome Biol. Evol.">
        <title>Phytophthora megakarya and P. palmivora, closely related causal agents of cacao black pod rot, underwent increases in genome sizes and gene numbers by different mechanisms.</title>
        <authorList>
            <person name="Ali S.S."/>
            <person name="Shao J."/>
            <person name="Lary D.J."/>
            <person name="Kronmiller B."/>
            <person name="Shen D."/>
            <person name="Strem M.D."/>
            <person name="Amoako-Attah I."/>
            <person name="Akrofi A.Y."/>
            <person name="Begoude B.A."/>
            <person name="Ten Hoopen G.M."/>
            <person name="Coulibaly K."/>
            <person name="Kebe B.I."/>
            <person name="Melnick R.L."/>
            <person name="Guiltinan M.J."/>
            <person name="Tyler B.M."/>
            <person name="Meinhardt L.W."/>
            <person name="Bailey B.A."/>
        </authorList>
    </citation>
    <scope>NUCLEOTIDE SEQUENCE [LARGE SCALE GENOMIC DNA]</scope>
    <source>
        <strain evidence="13">sbr112.9</strain>
    </source>
</reference>
<keyword evidence="7" id="KW-0695">RNA-directed DNA polymerase</keyword>
<evidence type="ECO:0000256" key="10">
    <source>
        <dbReference type="SAM" id="MobiDB-lite"/>
    </source>
</evidence>
<dbReference type="Proteomes" id="UP000237271">
    <property type="component" value="Unassembled WGS sequence"/>
</dbReference>
<evidence type="ECO:0000256" key="9">
    <source>
        <dbReference type="ARBA" id="ARBA00023172"/>
    </source>
</evidence>
<dbReference type="EMBL" id="NCKW01009137">
    <property type="protein sequence ID" value="POM67442.1"/>
    <property type="molecule type" value="Genomic_DNA"/>
</dbReference>
<dbReference type="InterPro" id="IPR012337">
    <property type="entry name" value="RNaseH-like_sf"/>
</dbReference>
<dbReference type="PROSITE" id="PS50994">
    <property type="entry name" value="INTEGRASE"/>
    <property type="match status" value="1"/>
</dbReference>
<dbReference type="PANTHER" id="PTHR42648:SF11">
    <property type="entry name" value="TRANSPOSON TY4-P GAG-POL POLYPROTEIN"/>
    <property type="match status" value="1"/>
</dbReference>
<organism evidence="12 13">
    <name type="scientific">Phytophthora palmivora</name>
    <dbReference type="NCBI Taxonomy" id="4796"/>
    <lineage>
        <taxon>Eukaryota</taxon>
        <taxon>Sar</taxon>
        <taxon>Stramenopiles</taxon>
        <taxon>Oomycota</taxon>
        <taxon>Peronosporomycetes</taxon>
        <taxon>Peronosporales</taxon>
        <taxon>Peronosporaceae</taxon>
        <taxon>Phytophthora</taxon>
    </lineage>
</organism>
<dbReference type="PANTHER" id="PTHR42648">
    <property type="entry name" value="TRANSPOSASE, PUTATIVE-RELATED"/>
    <property type="match status" value="1"/>
</dbReference>
<feature type="domain" description="Integrase catalytic" evidence="11">
    <location>
        <begin position="34"/>
        <end position="128"/>
    </location>
</feature>
<feature type="region of interest" description="Disordered" evidence="10">
    <location>
        <begin position="191"/>
        <end position="221"/>
    </location>
</feature>
<keyword evidence="8" id="KW-0239">DNA-directed DNA polymerase</keyword>
<evidence type="ECO:0000256" key="1">
    <source>
        <dbReference type="ARBA" id="ARBA00022722"/>
    </source>
</evidence>
<dbReference type="GO" id="GO:0003964">
    <property type="term" value="F:RNA-directed DNA polymerase activity"/>
    <property type="evidence" value="ECO:0007669"/>
    <property type="project" value="UniProtKB-KW"/>
</dbReference>
<dbReference type="InterPro" id="IPR036397">
    <property type="entry name" value="RNaseH_sf"/>
</dbReference>
<evidence type="ECO:0000259" key="11">
    <source>
        <dbReference type="PROSITE" id="PS50994"/>
    </source>
</evidence>
<gene>
    <name evidence="12" type="ORF">PHPALM_16558</name>
</gene>
<dbReference type="InterPro" id="IPR039537">
    <property type="entry name" value="Retrotran_Ty1/copia-like"/>
</dbReference>
<protein>
    <submittedName>
        <fullName evidence="12">Transposon Polyprotein integrase</fullName>
    </submittedName>
</protein>
<keyword evidence="6" id="KW-0229">DNA integration</keyword>
<evidence type="ECO:0000256" key="8">
    <source>
        <dbReference type="ARBA" id="ARBA00022932"/>
    </source>
</evidence>
<comment type="caution">
    <text evidence="12">The sequence shown here is derived from an EMBL/GenBank/DDBJ whole genome shotgun (WGS) entry which is preliminary data.</text>
</comment>
<keyword evidence="5" id="KW-0460">Magnesium</keyword>
<evidence type="ECO:0000313" key="12">
    <source>
        <dbReference type="EMBL" id="POM67442.1"/>
    </source>
</evidence>
<evidence type="ECO:0000256" key="6">
    <source>
        <dbReference type="ARBA" id="ARBA00022908"/>
    </source>
</evidence>
<feature type="compositionally biased region" description="Polar residues" evidence="10">
    <location>
        <begin position="300"/>
        <end position="319"/>
    </location>
</feature>
<keyword evidence="8" id="KW-0548">Nucleotidyltransferase</keyword>